<proteinExistence type="predicted"/>
<organism evidence="7 8">
    <name type="scientific">Emticicia agri</name>
    <dbReference type="NCBI Taxonomy" id="2492393"/>
    <lineage>
        <taxon>Bacteria</taxon>
        <taxon>Pseudomonadati</taxon>
        <taxon>Bacteroidota</taxon>
        <taxon>Cytophagia</taxon>
        <taxon>Cytophagales</taxon>
        <taxon>Leadbetterellaceae</taxon>
        <taxon>Emticicia</taxon>
    </lineage>
</organism>
<dbReference type="PANTHER" id="PTHR38480:SF1">
    <property type="entry name" value="SLR0254 PROTEIN"/>
    <property type="match status" value="1"/>
</dbReference>
<dbReference type="InterPro" id="IPR010432">
    <property type="entry name" value="RDD"/>
</dbReference>
<feature type="transmembrane region" description="Helical" evidence="5">
    <location>
        <begin position="25"/>
        <end position="41"/>
    </location>
</feature>
<feature type="domain" description="RDD" evidence="6">
    <location>
        <begin position="19"/>
        <end position="157"/>
    </location>
</feature>
<gene>
    <name evidence="7" type="ORF">EWM59_04760</name>
</gene>
<dbReference type="Pfam" id="PF06271">
    <property type="entry name" value="RDD"/>
    <property type="match status" value="1"/>
</dbReference>
<evidence type="ECO:0000313" key="8">
    <source>
        <dbReference type="Proteomes" id="UP000293162"/>
    </source>
</evidence>
<reference evidence="7 8" key="1">
    <citation type="submission" date="2019-02" db="EMBL/GenBank/DDBJ databases">
        <title>Bacterial novel species Emticicia sp. 17J42-9 isolated from soil.</title>
        <authorList>
            <person name="Jung H.-Y."/>
        </authorList>
    </citation>
    <scope>NUCLEOTIDE SEQUENCE [LARGE SCALE GENOMIC DNA]</scope>
    <source>
        <strain evidence="7 8">17J42-9</strain>
    </source>
</reference>
<dbReference type="EMBL" id="SEWF01000005">
    <property type="protein sequence ID" value="RYU96842.1"/>
    <property type="molecule type" value="Genomic_DNA"/>
</dbReference>
<dbReference type="RefSeq" id="WP_130019797.1">
    <property type="nucleotide sequence ID" value="NZ_SEWF01000005.1"/>
</dbReference>
<keyword evidence="3 5" id="KW-1133">Transmembrane helix</keyword>
<comment type="subcellular location">
    <subcellularLocation>
        <location evidence="1">Membrane</location>
        <topology evidence="1">Multi-pass membrane protein</topology>
    </subcellularLocation>
</comment>
<evidence type="ECO:0000256" key="4">
    <source>
        <dbReference type="ARBA" id="ARBA00023136"/>
    </source>
</evidence>
<evidence type="ECO:0000256" key="2">
    <source>
        <dbReference type="ARBA" id="ARBA00022692"/>
    </source>
</evidence>
<dbReference type="GO" id="GO:0016020">
    <property type="term" value="C:membrane"/>
    <property type="evidence" value="ECO:0007669"/>
    <property type="project" value="UniProtKB-SubCell"/>
</dbReference>
<sequence>MKALFVPTYLNIDLKFELAHAGTRFGAYLIDWVIKWLYLLIVSSITSITFLGSSVLLSFLVYLPLIFYSFLFEWLNKGQSLGKYFLKIRVVGVDGNYPSVYQCATRWLFLGADTWLIWLFVIIHPAFYFLAIFSPLIGGLLILLTDKHQRFGDMAANTVVISTKQKEIYIEDTIYAYATKNKGYQPKYPEIMRLSDKDINQIKFLLERGSETLNPEIANKLARHIKNLLKIESNDDNYDFLKQLLNDYNYYAINEIK</sequence>
<evidence type="ECO:0000256" key="3">
    <source>
        <dbReference type="ARBA" id="ARBA00022989"/>
    </source>
</evidence>
<keyword evidence="4 5" id="KW-0472">Membrane</keyword>
<keyword evidence="2 5" id="KW-0812">Transmembrane</keyword>
<protein>
    <submittedName>
        <fullName evidence="7">RDD family protein</fullName>
    </submittedName>
</protein>
<dbReference type="AlphaFoldDB" id="A0A4Q5M3H7"/>
<evidence type="ECO:0000256" key="1">
    <source>
        <dbReference type="ARBA" id="ARBA00004141"/>
    </source>
</evidence>
<feature type="transmembrane region" description="Helical" evidence="5">
    <location>
        <begin position="48"/>
        <end position="71"/>
    </location>
</feature>
<accession>A0A4Q5M3H7</accession>
<keyword evidence="8" id="KW-1185">Reference proteome</keyword>
<name>A0A4Q5M3H7_9BACT</name>
<dbReference type="OrthoDB" id="9814143at2"/>
<evidence type="ECO:0000259" key="6">
    <source>
        <dbReference type="Pfam" id="PF06271"/>
    </source>
</evidence>
<dbReference type="Proteomes" id="UP000293162">
    <property type="component" value="Unassembled WGS sequence"/>
</dbReference>
<feature type="transmembrane region" description="Helical" evidence="5">
    <location>
        <begin position="115"/>
        <end position="144"/>
    </location>
</feature>
<dbReference type="PANTHER" id="PTHR38480">
    <property type="entry name" value="SLR0254 PROTEIN"/>
    <property type="match status" value="1"/>
</dbReference>
<evidence type="ECO:0000313" key="7">
    <source>
        <dbReference type="EMBL" id="RYU96842.1"/>
    </source>
</evidence>
<comment type="caution">
    <text evidence="7">The sequence shown here is derived from an EMBL/GenBank/DDBJ whole genome shotgun (WGS) entry which is preliminary data.</text>
</comment>
<evidence type="ECO:0000256" key="5">
    <source>
        <dbReference type="SAM" id="Phobius"/>
    </source>
</evidence>